<feature type="domain" description="CCHC-type" evidence="4">
    <location>
        <begin position="97"/>
        <end position="112"/>
    </location>
</feature>
<dbReference type="InterPro" id="IPR035979">
    <property type="entry name" value="RBD_domain_sf"/>
</dbReference>
<keyword evidence="2" id="KW-0694">RNA-binding</keyword>
<accession>A0A507E7D9</accession>
<dbReference type="Proteomes" id="UP000318582">
    <property type="component" value="Unassembled WGS sequence"/>
</dbReference>
<evidence type="ECO:0000313" key="6">
    <source>
        <dbReference type="Proteomes" id="UP000318582"/>
    </source>
</evidence>
<dbReference type="AlphaFoldDB" id="A0A507E7D9"/>
<keyword evidence="1" id="KW-0479">Metal-binding</keyword>
<feature type="domain" description="RRM" evidence="3">
    <location>
        <begin position="18"/>
        <end position="89"/>
    </location>
</feature>
<sequence length="280" mass="30203">MSRQGPIDDGPAAPAGPVKLYVGQIAPNGSIRDLEDLFAKFGRILHVEIKPAGFGFVEFDDPRDAEDAVRALHDHPFEGKRLVVEFSKRSSTNNSTCFICGQTGHWVRECPENQDKGMDVRSGRCFKCGPTGAERAVTATVPLPVTDPDPALHAADRHLLAEITVIVVVTVALPLLTAEPATMMVPEGITAEEAAMPATPVTTTAVDLRLPGQRDWIWIWDMSACAETRIGTGTEDRDLDLGHGTRRAFALELGLGLGLGLILISDAESLSDEQILVYLL</sequence>
<dbReference type="PANTHER" id="PTHR23147">
    <property type="entry name" value="SERINE/ARGININE RICH SPLICING FACTOR"/>
    <property type="match status" value="1"/>
</dbReference>
<evidence type="ECO:0000256" key="2">
    <source>
        <dbReference type="PROSITE-ProRule" id="PRU00176"/>
    </source>
</evidence>
<proteinExistence type="predicted"/>
<dbReference type="SMART" id="SM00360">
    <property type="entry name" value="RRM"/>
    <property type="match status" value="1"/>
</dbReference>
<keyword evidence="1" id="KW-0862">Zinc</keyword>
<dbReference type="SMART" id="SM00343">
    <property type="entry name" value="ZnF_C2HC"/>
    <property type="match status" value="1"/>
</dbReference>
<dbReference type="PROSITE" id="PS50158">
    <property type="entry name" value="ZF_CCHC"/>
    <property type="match status" value="1"/>
</dbReference>
<dbReference type="PROSITE" id="PS50102">
    <property type="entry name" value="RRM"/>
    <property type="match status" value="1"/>
</dbReference>
<evidence type="ECO:0000259" key="4">
    <source>
        <dbReference type="PROSITE" id="PS50158"/>
    </source>
</evidence>
<dbReference type="SUPFAM" id="SSF57756">
    <property type="entry name" value="Retrovirus zinc finger-like domains"/>
    <property type="match status" value="1"/>
</dbReference>
<dbReference type="STRING" id="109895.A0A507E7D9"/>
<gene>
    <name evidence="5" type="ORF">PhCBS80983_g02278</name>
</gene>
<name>A0A507E7D9_9FUNG</name>
<dbReference type="InterPro" id="IPR012677">
    <property type="entry name" value="Nucleotide-bd_a/b_plait_sf"/>
</dbReference>
<evidence type="ECO:0000256" key="1">
    <source>
        <dbReference type="PROSITE-ProRule" id="PRU00047"/>
    </source>
</evidence>
<dbReference type="InterPro" id="IPR036875">
    <property type="entry name" value="Znf_CCHC_sf"/>
</dbReference>
<evidence type="ECO:0000313" key="5">
    <source>
        <dbReference type="EMBL" id="TPX59724.1"/>
    </source>
</evidence>
<dbReference type="Gene3D" id="4.10.60.10">
    <property type="entry name" value="Zinc finger, CCHC-type"/>
    <property type="match status" value="1"/>
</dbReference>
<dbReference type="Gene3D" id="3.30.70.330">
    <property type="match status" value="1"/>
</dbReference>
<dbReference type="GO" id="GO:0008270">
    <property type="term" value="F:zinc ion binding"/>
    <property type="evidence" value="ECO:0007669"/>
    <property type="project" value="UniProtKB-KW"/>
</dbReference>
<evidence type="ECO:0000259" key="3">
    <source>
        <dbReference type="PROSITE" id="PS50102"/>
    </source>
</evidence>
<dbReference type="Pfam" id="PF00076">
    <property type="entry name" value="RRM_1"/>
    <property type="match status" value="1"/>
</dbReference>
<dbReference type="GO" id="GO:0003723">
    <property type="term" value="F:RNA binding"/>
    <property type="evidence" value="ECO:0007669"/>
    <property type="project" value="UniProtKB-UniRule"/>
</dbReference>
<organism evidence="5 6">
    <name type="scientific">Powellomyces hirtus</name>
    <dbReference type="NCBI Taxonomy" id="109895"/>
    <lineage>
        <taxon>Eukaryota</taxon>
        <taxon>Fungi</taxon>
        <taxon>Fungi incertae sedis</taxon>
        <taxon>Chytridiomycota</taxon>
        <taxon>Chytridiomycota incertae sedis</taxon>
        <taxon>Chytridiomycetes</taxon>
        <taxon>Spizellomycetales</taxon>
        <taxon>Powellomycetaceae</taxon>
        <taxon>Powellomyces</taxon>
    </lineage>
</organism>
<comment type="caution">
    <text evidence="5">The sequence shown here is derived from an EMBL/GenBank/DDBJ whole genome shotgun (WGS) entry which is preliminary data.</text>
</comment>
<keyword evidence="6" id="KW-1185">Reference proteome</keyword>
<dbReference type="InterPro" id="IPR000504">
    <property type="entry name" value="RRM_dom"/>
</dbReference>
<protein>
    <submittedName>
        <fullName evidence="5">Uncharacterized protein</fullName>
    </submittedName>
</protein>
<keyword evidence="1" id="KW-0863">Zinc-finger</keyword>
<dbReference type="Pfam" id="PF00098">
    <property type="entry name" value="zf-CCHC"/>
    <property type="match status" value="1"/>
</dbReference>
<dbReference type="EMBL" id="QEAQ01000022">
    <property type="protein sequence ID" value="TPX59724.1"/>
    <property type="molecule type" value="Genomic_DNA"/>
</dbReference>
<dbReference type="InterPro" id="IPR001878">
    <property type="entry name" value="Znf_CCHC"/>
</dbReference>
<dbReference type="InterPro" id="IPR050907">
    <property type="entry name" value="SRSF"/>
</dbReference>
<reference evidence="5 6" key="1">
    <citation type="journal article" date="2019" name="Sci. Rep.">
        <title>Comparative genomics of chytrid fungi reveal insights into the obligate biotrophic and pathogenic lifestyle of Synchytrium endobioticum.</title>
        <authorList>
            <person name="van de Vossenberg B.T.L.H."/>
            <person name="Warris S."/>
            <person name="Nguyen H.D.T."/>
            <person name="van Gent-Pelzer M.P.E."/>
            <person name="Joly D.L."/>
            <person name="van de Geest H.C."/>
            <person name="Bonants P.J.M."/>
            <person name="Smith D.S."/>
            <person name="Levesque C.A."/>
            <person name="van der Lee T.A.J."/>
        </authorList>
    </citation>
    <scope>NUCLEOTIDE SEQUENCE [LARGE SCALE GENOMIC DNA]</scope>
    <source>
        <strain evidence="5 6">CBS 809.83</strain>
    </source>
</reference>
<dbReference type="SUPFAM" id="SSF54928">
    <property type="entry name" value="RNA-binding domain, RBD"/>
    <property type="match status" value="1"/>
</dbReference>